<dbReference type="EMBL" id="CAJVPT010074500">
    <property type="protein sequence ID" value="CAG8784290.1"/>
    <property type="molecule type" value="Genomic_DNA"/>
</dbReference>
<name>A0ACA9R9Y6_9GLOM</name>
<keyword evidence="2" id="KW-1185">Reference proteome</keyword>
<accession>A0ACA9R9Y6</accession>
<feature type="non-terminal residue" evidence="1">
    <location>
        <position position="1"/>
    </location>
</feature>
<dbReference type="Proteomes" id="UP000789525">
    <property type="component" value="Unassembled WGS sequence"/>
</dbReference>
<evidence type="ECO:0000313" key="2">
    <source>
        <dbReference type="Proteomes" id="UP000789525"/>
    </source>
</evidence>
<evidence type="ECO:0000313" key="1">
    <source>
        <dbReference type="EMBL" id="CAG8784290.1"/>
    </source>
</evidence>
<feature type="non-terminal residue" evidence="1">
    <location>
        <position position="54"/>
    </location>
</feature>
<comment type="caution">
    <text evidence="1">The sequence shown here is derived from an EMBL/GenBank/DDBJ whole genome shotgun (WGS) entry which is preliminary data.</text>
</comment>
<protein>
    <submittedName>
        <fullName evidence="1">2173_t:CDS:1</fullName>
    </submittedName>
</protein>
<proteinExistence type="predicted"/>
<sequence>NNEQLPIANPSVPNSPVYANYSSAYSPPPSWTSNPVTGTPANPVTDVNQYRPSA</sequence>
<gene>
    <name evidence="1" type="ORF">ACOLOM_LOCUS14470</name>
</gene>
<reference evidence="1" key="1">
    <citation type="submission" date="2021-06" db="EMBL/GenBank/DDBJ databases">
        <authorList>
            <person name="Kallberg Y."/>
            <person name="Tangrot J."/>
            <person name="Rosling A."/>
        </authorList>
    </citation>
    <scope>NUCLEOTIDE SEQUENCE</scope>
    <source>
        <strain evidence="1">CL356</strain>
    </source>
</reference>
<organism evidence="1 2">
    <name type="scientific">Acaulospora colombiana</name>
    <dbReference type="NCBI Taxonomy" id="27376"/>
    <lineage>
        <taxon>Eukaryota</taxon>
        <taxon>Fungi</taxon>
        <taxon>Fungi incertae sedis</taxon>
        <taxon>Mucoromycota</taxon>
        <taxon>Glomeromycotina</taxon>
        <taxon>Glomeromycetes</taxon>
        <taxon>Diversisporales</taxon>
        <taxon>Acaulosporaceae</taxon>
        <taxon>Acaulospora</taxon>
    </lineage>
</organism>